<reference evidence="6 7" key="2">
    <citation type="journal article" date="2010" name="Stand. Genomic Sci.">
        <title>Complete genome sequence of Sebaldella termitidis type strain (NCTC 11300).</title>
        <authorList>
            <person name="Harmon-Smith M."/>
            <person name="Celia L."/>
            <person name="Chertkov O."/>
            <person name="Lapidus A."/>
            <person name="Copeland A."/>
            <person name="Glavina Del Rio T."/>
            <person name="Nolan M."/>
            <person name="Lucas S."/>
            <person name="Tice H."/>
            <person name="Cheng J.F."/>
            <person name="Han C."/>
            <person name="Detter J.C."/>
            <person name="Bruce D."/>
            <person name="Goodwin L."/>
            <person name="Pitluck S."/>
            <person name="Pati A."/>
            <person name="Liolios K."/>
            <person name="Ivanova N."/>
            <person name="Mavromatis K."/>
            <person name="Mikhailova N."/>
            <person name="Chen A."/>
            <person name="Palaniappan K."/>
            <person name="Land M."/>
            <person name="Hauser L."/>
            <person name="Chang Y.J."/>
            <person name="Jeffries C.D."/>
            <person name="Brettin T."/>
            <person name="Goker M."/>
            <person name="Beck B."/>
            <person name="Bristow J."/>
            <person name="Eisen J.A."/>
            <person name="Markowitz V."/>
            <person name="Hugenholtz P."/>
            <person name="Kyrpides N.C."/>
            <person name="Klenk H.P."/>
            <person name="Chen F."/>
        </authorList>
    </citation>
    <scope>NUCLEOTIDE SEQUENCE [LARGE SCALE GENOMIC DNA]</scope>
    <source>
        <strain evidence="7">ATCC 33386 / NCTC 11300</strain>
    </source>
</reference>
<dbReference type="HOGENOM" id="CLU_044146_5_2_0"/>
<dbReference type="GO" id="GO:0046872">
    <property type="term" value="F:metal ion binding"/>
    <property type="evidence" value="ECO:0007669"/>
    <property type="project" value="UniProtKB-KW"/>
</dbReference>
<dbReference type="NCBIfam" id="TIGR00099">
    <property type="entry name" value="Cof-subfamily"/>
    <property type="match status" value="1"/>
</dbReference>
<protein>
    <submittedName>
        <fullName evidence="6">Cof-like hydrolase</fullName>
    </submittedName>
</protein>
<dbReference type="Gene3D" id="3.30.1240.10">
    <property type="match status" value="1"/>
</dbReference>
<evidence type="ECO:0000313" key="6">
    <source>
        <dbReference type="EMBL" id="ACZ09619.1"/>
    </source>
</evidence>
<dbReference type="RefSeq" id="WP_012862213.1">
    <property type="nucleotide sequence ID" value="NC_013517.1"/>
</dbReference>
<dbReference type="eggNOG" id="COG0561">
    <property type="taxonomic scope" value="Bacteria"/>
</dbReference>
<dbReference type="GO" id="GO:0016791">
    <property type="term" value="F:phosphatase activity"/>
    <property type="evidence" value="ECO:0007669"/>
    <property type="project" value="UniProtKB-ARBA"/>
</dbReference>
<dbReference type="InterPro" id="IPR000150">
    <property type="entry name" value="Cof"/>
</dbReference>
<keyword evidence="2" id="KW-0479">Metal-binding</keyword>
<dbReference type="AlphaFoldDB" id="D1AMP5"/>
<dbReference type="Gene3D" id="3.40.50.1000">
    <property type="entry name" value="HAD superfamily/HAD-like"/>
    <property type="match status" value="1"/>
</dbReference>
<dbReference type="PROSITE" id="PS01229">
    <property type="entry name" value="COF_2"/>
    <property type="match status" value="1"/>
</dbReference>
<gene>
    <name evidence="6" type="ordered locus">Sterm_2774</name>
</gene>
<dbReference type="Proteomes" id="UP000000845">
    <property type="component" value="Chromosome"/>
</dbReference>
<dbReference type="STRING" id="526218.Sterm_2774"/>
<dbReference type="EMBL" id="CP001739">
    <property type="protein sequence ID" value="ACZ09619.1"/>
    <property type="molecule type" value="Genomic_DNA"/>
</dbReference>
<dbReference type="KEGG" id="str:Sterm_2774"/>
<evidence type="ECO:0000256" key="4">
    <source>
        <dbReference type="ARBA" id="ARBA00022842"/>
    </source>
</evidence>
<keyword evidence="7" id="KW-1185">Reference proteome</keyword>
<organism evidence="6 7">
    <name type="scientific">Sebaldella termitidis (strain ATCC 33386 / NCTC 11300)</name>
    <dbReference type="NCBI Taxonomy" id="526218"/>
    <lineage>
        <taxon>Bacteria</taxon>
        <taxon>Fusobacteriati</taxon>
        <taxon>Fusobacteriota</taxon>
        <taxon>Fusobacteriia</taxon>
        <taxon>Fusobacteriales</taxon>
        <taxon>Leptotrichiaceae</taxon>
        <taxon>Sebaldella</taxon>
    </lineage>
</organism>
<dbReference type="PANTHER" id="PTHR47267:SF4">
    <property type="entry name" value="PYRIDOXAL PHOSPHATE PHOSPHATASE YIGL"/>
    <property type="match status" value="1"/>
</dbReference>
<name>D1AMP5_SEBTE</name>
<dbReference type="Pfam" id="PF08282">
    <property type="entry name" value="Hydrolase_3"/>
    <property type="match status" value="1"/>
</dbReference>
<dbReference type="InterPro" id="IPR036412">
    <property type="entry name" value="HAD-like_sf"/>
</dbReference>
<evidence type="ECO:0000313" key="7">
    <source>
        <dbReference type="Proteomes" id="UP000000845"/>
    </source>
</evidence>
<keyword evidence="4" id="KW-0460">Magnesium</keyword>
<evidence type="ECO:0000256" key="1">
    <source>
        <dbReference type="ARBA" id="ARBA00001946"/>
    </source>
</evidence>
<dbReference type="InterPro" id="IPR006379">
    <property type="entry name" value="HAD-SF_hydro_IIB"/>
</dbReference>
<dbReference type="InterPro" id="IPR023214">
    <property type="entry name" value="HAD_sf"/>
</dbReference>
<dbReference type="SFLD" id="SFLDS00003">
    <property type="entry name" value="Haloacid_Dehalogenase"/>
    <property type="match status" value="1"/>
</dbReference>
<dbReference type="SUPFAM" id="SSF56784">
    <property type="entry name" value="HAD-like"/>
    <property type="match status" value="1"/>
</dbReference>
<comment type="similarity">
    <text evidence="5">Belongs to the HAD-like hydrolase superfamily. Cof family.</text>
</comment>
<dbReference type="PANTHER" id="PTHR47267">
    <property type="match status" value="1"/>
</dbReference>
<sequence length="265" mass="30612">MYRAVVTDLDGTLLNNEKEVSEFSKEVINKIREKGVKFFIATGRSYPDTKRIMETIGIKVPLITSNGARINDENGETIYANDLEKKYIRKILEMDYKKYGEEIFLNLYSDNVWYITEEMTMDPFKDLKYFLPHKITVEEAKQMSVSKFFFIGDHEHLMRLEKELFLLTDGNVNIAMVTPECLEVFDIEVHKGNAIKILMKKEKIKMSEVVAFGDGFNDYEMLKMVGKGYVMGNALYQLKEALPDNEIIGTCDSDAEAKKLIELFL</sequence>
<evidence type="ECO:0000256" key="5">
    <source>
        <dbReference type="ARBA" id="ARBA00034778"/>
    </source>
</evidence>
<dbReference type="SFLD" id="SFLDG01140">
    <property type="entry name" value="C2.B:_Phosphomannomutase_and_P"/>
    <property type="match status" value="1"/>
</dbReference>
<accession>D1AMP5</accession>
<dbReference type="PROSITE" id="PS01228">
    <property type="entry name" value="COF_1"/>
    <property type="match status" value="1"/>
</dbReference>
<reference evidence="7" key="1">
    <citation type="submission" date="2009-09" db="EMBL/GenBank/DDBJ databases">
        <title>The complete chromosome of Sebaldella termitidis ATCC 33386.</title>
        <authorList>
            <consortium name="US DOE Joint Genome Institute (JGI-PGF)"/>
            <person name="Lucas S."/>
            <person name="Copeland A."/>
            <person name="Lapidus A."/>
            <person name="Glavina del Rio T."/>
            <person name="Dalin E."/>
            <person name="Tice H."/>
            <person name="Bruce D."/>
            <person name="Goodwin L."/>
            <person name="Pitluck S."/>
            <person name="Kyrpides N."/>
            <person name="Mavromatis K."/>
            <person name="Ivanova N."/>
            <person name="Mikhailova N."/>
            <person name="Sims D."/>
            <person name="Meincke L."/>
            <person name="Brettin T."/>
            <person name="Detter J.C."/>
            <person name="Han C."/>
            <person name="Larimer F."/>
            <person name="Land M."/>
            <person name="Hauser L."/>
            <person name="Markowitz V."/>
            <person name="Cheng J.F."/>
            <person name="Hugenholtz P."/>
            <person name="Woyke T."/>
            <person name="Wu D."/>
            <person name="Eisen J.A."/>
        </authorList>
    </citation>
    <scope>NUCLEOTIDE SEQUENCE [LARGE SCALE GENOMIC DNA]</scope>
    <source>
        <strain evidence="7">ATCC 33386 / NCTC 11300</strain>
    </source>
</reference>
<dbReference type="CDD" id="cd07516">
    <property type="entry name" value="HAD_Pase"/>
    <property type="match status" value="1"/>
</dbReference>
<keyword evidence="3 6" id="KW-0378">Hydrolase</keyword>
<dbReference type="NCBIfam" id="TIGR01484">
    <property type="entry name" value="HAD-SF-IIB"/>
    <property type="match status" value="1"/>
</dbReference>
<evidence type="ECO:0000256" key="3">
    <source>
        <dbReference type="ARBA" id="ARBA00022801"/>
    </source>
</evidence>
<evidence type="ECO:0000256" key="2">
    <source>
        <dbReference type="ARBA" id="ARBA00022723"/>
    </source>
</evidence>
<comment type="cofactor">
    <cofactor evidence="1">
        <name>Mg(2+)</name>
        <dbReference type="ChEBI" id="CHEBI:18420"/>
    </cofactor>
</comment>
<proteinExistence type="inferred from homology"/>